<dbReference type="SUPFAM" id="SSF48452">
    <property type="entry name" value="TPR-like"/>
    <property type="match status" value="1"/>
</dbReference>
<feature type="transmembrane region" description="Helical" evidence="1">
    <location>
        <begin position="556"/>
        <end position="583"/>
    </location>
</feature>
<organism evidence="3">
    <name type="scientific">Candidatus Moduliflexus flocculans</name>
    <dbReference type="NCBI Taxonomy" id="1499966"/>
    <lineage>
        <taxon>Bacteria</taxon>
        <taxon>Candidatus Moduliflexota</taxon>
        <taxon>Candidatus Moduliflexia</taxon>
        <taxon>Candidatus Moduliflexales</taxon>
        <taxon>Candidatus Moduliflexaceae</taxon>
    </lineage>
</organism>
<feature type="transmembrane region" description="Helical" evidence="1">
    <location>
        <begin position="445"/>
        <end position="463"/>
    </location>
</feature>
<dbReference type="Gene3D" id="1.25.40.10">
    <property type="entry name" value="Tetratricopeptide repeat domain"/>
    <property type="match status" value="1"/>
</dbReference>
<evidence type="ECO:0000313" key="3">
    <source>
        <dbReference type="EMBL" id="GAK50620.1"/>
    </source>
</evidence>
<dbReference type="Pfam" id="PF12770">
    <property type="entry name" value="CHAT"/>
    <property type="match status" value="1"/>
</dbReference>
<keyword evidence="1" id="KW-1133">Transmembrane helix</keyword>
<keyword evidence="1" id="KW-0472">Membrane</keyword>
<dbReference type="HOGENOM" id="CLU_240900_0_0_0"/>
<keyword evidence="1" id="KW-0812">Transmembrane</keyword>
<gene>
    <name evidence="3" type="ORF">U14_01853</name>
</gene>
<keyword evidence="4" id="KW-1185">Reference proteome</keyword>
<feature type="transmembrane region" description="Helical" evidence="1">
    <location>
        <begin position="170"/>
        <end position="193"/>
    </location>
</feature>
<dbReference type="Proteomes" id="UP000030700">
    <property type="component" value="Unassembled WGS sequence"/>
</dbReference>
<dbReference type="InterPro" id="IPR011990">
    <property type="entry name" value="TPR-like_helical_dom_sf"/>
</dbReference>
<feature type="transmembrane region" description="Helical" evidence="1">
    <location>
        <begin position="405"/>
        <end position="425"/>
    </location>
</feature>
<proteinExistence type="predicted"/>
<feature type="domain" description="CHAT" evidence="2">
    <location>
        <begin position="1426"/>
        <end position="1689"/>
    </location>
</feature>
<dbReference type="EMBL" id="DF820456">
    <property type="protein sequence ID" value="GAK50620.1"/>
    <property type="molecule type" value="Genomic_DNA"/>
</dbReference>
<protein>
    <submittedName>
        <fullName evidence="3">TPR repeat protein</fullName>
    </submittedName>
</protein>
<evidence type="ECO:0000259" key="2">
    <source>
        <dbReference type="Pfam" id="PF12770"/>
    </source>
</evidence>
<feature type="transmembrane region" description="Helical" evidence="1">
    <location>
        <begin position="277"/>
        <end position="301"/>
    </location>
</feature>
<evidence type="ECO:0000313" key="4">
    <source>
        <dbReference type="Proteomes" id="UP000030700"/>
    </source>
</evidence>
<dbReference type="STRING" id="1499966.U14_01853"/>
<reference evidence="3" key="1">
    <citation type="journal article" date="2015" name="PeerJ">
        <title>First genomic representation of candidate bacterial phylum KSB3 points to enhanced environmental sensing as a trigger of wastewater bulking.</title>
        <authorList>
            <person name="Sekiguchi Y."/>
            <person name="Ohashi A."/>
            <person name="Parks D.H."/>
            <person name="Yamauchi T."/>
            <person name="Tyson G.W."/>
            <person name="Hugenholtz P."/>
        </authorList>
    </citation>
    <scope>NUCLEOTIDE SEQUENCE [LARGE SCALE GENOMIC DNA]</scope>
</reference>
<sequence length="1700" mass="195329">MTMIATPLHCANVAYLSRENRLPGEILTMIQLEMTRDEFEYLLDTLAENIPRQSLSDADFEEKITMLRRYSADEIIVLCKGLLHKEMDDAVASEWIQALNALHVNCEIEFFPGGVRDERYITALIREEVLSPFRGAITRYKWASWLLFGVYLAVFVFLGVSYGWTAKTGLYILLATLFYAIGIVGWLLGNVWLHGMYRSVRYAFLNMLIRQQISYRRALYVVENMTERTTASSRAAKAEKQLYALLANEMKRPFFVRSKRDIEIELEKILQLLRIPIHLYTLMILPLVILAWGICTISVFFFPGLSWLAASFALLKVIGFSLITTNIGAMLFQRAVIQSAQRAFLDAFAISLSQYQQALRILDEHQIRKRRIGVFSGIGNALYAAINVQVPTFTRREITRWLRRILSAFNCVQEIAILVVAFITWGSFAATPFVAYWRWCDALPWWQAGLCALAALCPAFLGMRYLCMPIGDYIVVAITTRIAAARFLRVFPKLHENNARAIRLLQRFAACDRRGKFGLYRVEELLYNSLEEDTPDPTNHPIKNVLSRMLSAGMSLLAFAGLLWLFAPLAWWQAALCCVFALIDYQIFRLLVGYAARFHAGLGVMILKEQTYHERTSRRTTEVLLGTMRHFRRPLPFISEISYAILRAHWKKASDALSQKEWERAERMFTVTFSTLEYLIEIKANTLSTRSKLVTTILPTLSDDLQPEFAEAFMMIGVCQHLSGKLLTARKTLEKSLAAYRLLATANADAYQEQRARLAAHLGICCCQLGDFPNAQKFLDDSHRSYQTFHDERLIIEMWREITEYFLGESTELIRLKTVEDCMNALPLVMQEGHAELLELALLAQRTLAHHLAWFGNLQTILKKLRERPPVPSRLATPAGKQQPVSDIKGKTLSEFDENAEAFFKNEDTKAFFKNLFPDFENIGERIGNNWDKERKERVYQEDGSVDDYVMQSFSLFGAMQKRLLYEQMAWHVEPILPYFDEDEYQAFSSAFPEAQVLLKEMTVDVKKYASKKHPELQEPEIDRIIEMGRFKDRIYLDMRQLTPAQKKRFEQLVPPAELNKRMFRAIRRPFSSYFGNRAKELRWRQQQANWWSIAILSRTVGKFDEAQQALQSLRHAYQQQIAQGDIGLRHELLTTLLALAACLLEEDKSENVVKIDAVMRDLWILLQTLYDDGYLSQAMMSSAAMVVEWYACPPHITHLPENAYKTSQYQALHISETALIWFDQMRTHVSRQAQTRLNEAHARLHRIAVTAARELQQFERAYLLLERGKARVLADQLHAVSLKPGKQVPMHLREQRRKLIQELAPFEWAQSLSPQDLYIFREKQRLLADVNEKIGKHDPAFAAMAQPQPLTRRDFSPLLADDELVLAFEQTDDMLRIYPITKRRGVHTPIAVDISACAIQQRVEQFHAELAKPGELDRESAAHQIGEWLTETLGLVLKEIVNQVDPQQIVFIPHREWHLLPLHLVFINPNDDILEIPFAMRYLPSMQIFCHLRREPSQTGDGCIIANPEGNLPSAEIESQFIHRLRPNDTILMRNAATKKAAIAAMTPARNLHFACHGKYEPDLKAHLSLADGELSAQELFSTVRFIHHPRLTVLSACQTAQIQTTEADEYMGFASSLLYAGTHNVIASLWSVEEGATRLLIEYFYRNVEETHLPLPLALQRAQEQLRKHAFKYECPYYWAGFIVIGEESAISHVVSSG</sequence>
<feature type="transmembrane region" description="Helical" evidence="1">
    <location>
        <begin position="307"/>
        <end position="332"/>
    </location>
</feature>
<dbReference type="InterPro" id="IPR024983">
    <property type="entry name" value="CHAT_dom"/>
</dbReference>
<name>A0A0S6VXJ2_9BACT</name>
<feature type="transmembrane region" description="Helical" evidence="1">
    <location>
        <begin position="142"/>
        <end position="164"/>
    </location>
</feature>
<dbReference type="PANTHER" id="PTHR10098">
    <property type="entry name" value="RAPSYN-RELATED"/>
    <property type="match status" value="1"/>
</dbReference>
<evidence type="ECO:0000256" key="1">
    <source>
        <dbReference type="SAM" id="Phobius"/>
    </source>
</evidence>
<accession>A0A0S6VXJ2</accession>